<dbReference type="Gene3D" id="1.20.1600.10">
    <property type="entry name" value="Outer membrane efflux proteins (OEP)"/>
    <property type="match status" value="1"/>
</dbReference>
<dbReference type="Proteomes" id="UP000184275">
    <property type="component" value="Unassembled WGS sequence"/>
</dbReference>
<dbReference type="RefSeq" id="WP_073302853.1">
    <property type="nucleotide sequence ID" value="NZ_FRAW01000005.1"/>
</dbReference>
<evidence type="ECO:0000256" key="2">
    <source>
        <dbReference type="ARBA" id="ARBA00007613"/>
    </source>
</evidence>
<dbReference type="EMBL" id="FRAW01000005">
    <property type="protein sequence ID" value="SHK38647.1"/>
    <property type="molecule type" value="Genomic_DNA"/>
</dbReference>
<sequence>MSFRAVNIIATLAVVAALAAEEKGDSLYLDFGTALQAVLTNNADVTEAKFAWLSESEAATGAYGKFEPRLVGRAFKETAERPGALFTETKEEYKIGVQGALPTGTEYNVGFNQATYTHSDYTSELYFGGELRQHLLKDGPLFFSATNELEQARLRRELAYQKYRDALNDVLEKFCDAYWNYYYTDRFLASATESARVAKDIVEDAGKRLKQGLLSPLDYSKAVAEYSDRESARLDALDKLRGARLTLLLTLSSGEYIHDPRPIAMRPDLAPDSAARLDSLTFLDSMSLMHPGYLSQGAEVMLRESELSARRADWLPTVDLIGNYGIRSRNDKAREAVRNFKTEGKRQTVLAGGIEINIPLFGGVAEQHRISAQKYSVRAARTRLMLLQAQIFEEFRILQNRAQEIREQWRYGQITVEYHQKELEEEFKKLAMGKSNYREIFEMEEDLREAERRQLENMRTLRIIDVRLMRATGKLLLQNGLETWKNDRLVLRDDLTAE</sequence>
<keyword evidence="4" id="KW-1134">Transmembrane beta strand</keyword>
<organism evidence="9 10">
    <name type="scientific">Fibrobacter intestinalis</name>
    <dbReference type="NCBI Taxonomy" id="28122"/>
    <lineage>
        <taxon>Bacteria</taxon>
        <taxon>Pseudomonadati</taxon>
        <taxon>Fibrobacterota</taxon>
        <taxon>Fibrobacteria</taxon>
        <taxon>Fibrobacterales</taxon>
        <taxon>Fibrobacteraceae</taxon>
        <taxon>Fibrobacter</taxon>
    </lineage>
</organism>
<dbReference type="PANTHER" id="PTHR30026">
    <property type="entry name" value="OUTER MEMBRANE PROTEIN TOLC"/>
    <property type="match status" value="1"/>
</dbReference>
<evidence type="ECO:0000256" key="3">
    <source>
        <dbReference type="ARBA" id="ARBA00022448"/>
    </source>
</evidence>
<evidence type="ECO:0000313" key="10">
    <source>
        <dbReference type="Proteomes" id="UP000184275"/>
    </source>
</evidence>
<feature type="signal peptide" evidence="8">
    <location>
        <begin position="1"/>
        <end position="19"/>
    </location>
</feature>
<dbReference type="Pfam" id="PF02321">
    <property type="entry name" value="OEP"/>
    <property type="match status" value="1"/>
</dbReference>
<accession>A0A1M6S2A9</accession>
<dbReference type="GO" id="GO:0009279">
    <property type="term" value="C:cell outer membrane"/>
    <property type="evidence" value="ECO:0007669"/>
    <property type="project" value="UniProtKB-SubCell"/>
</dbReference>
<gene>
    <name evidence="9" type="ORF">SAMN05720469_1054</name>
</gene>
<keyword evidence="10" id="KW-1185">Reference proteome</keyword>
<dbReference type="GO" id="GO:0015562">
    <property type="term" value="F:efflux transmembrane transporter activity"/>
    <property type="evidence" value="ECO:0007669"/>
    <property type="project" value="InterPro"/>
</dbReference>
<evidence type="ECO:0000256" key="7">
    <source>
        <dbReference type="ARBA" id="ARBA00023237"/>
    </source>
</evidence>
<proteinExistence type="inferred from homology"/>
<dbReference type="InterPro" id="IPR003423">
    <property type="entry name" value="OMP_efflux"/>
</dbReference>
<dbReference type="AlphaFoldDB" id="A0A1M6S2A9"/>
<dbReference type="GO" id="GO:1990281">
    <property type="term" value="C:efflux pump complex"/>
    <property type="evidence" value="ECO:0007669"/>
    <property type="project" value="TreeGrafter"/>
</dbReference>
<evidence type="ECO:0000256" key="5">
    <source>
        <dbReference type="ARBA" id="ARBA00022692"/>
    </source>
</evidence>
<dbReference type="SUPFAM" id="SSF56954">
    <property type="entry name" value="Outer membrane efflux proteins (OEP)"/>
    <property type="match status" value="1"/>
</dbReference>
<dbReference type="GO" id="GO:0015288">
    <property type="term" value="F:porin activity"/>
    <property type="evidence" value="ECO:0007669"/>
    <property type="project" value="TreeGrafter"/>
</dbReference>
<name>A0A1M6S2A9_9BACT</name>
<evidence type="ECO:0000313" key="9">
    <source>
        <dbReference type="EMBL" id="SHK38647.1"/>
    </source>
</evidence>
<comment type="subcellular location">
    <subcellularLocation>
        <location evidence="1">Cell outer membrane</location>
    </subcellularLocation>
</comment>
<keyword evidence="5" id="KW-0812">Transmembrane</keyword>
<reference evidence="10" key="1">
    <citation type="submission" date="2016-11" db="EMBL/GenBank/DDBJ databases">
        <authorList>
            <person name="Varghese N."/>
            <person name="Submissions S."/>
        </authorList>
    </citation>
    <scope>NUCLEOTIDE SEQUENCE [LARGE SCALE GENOMIC DNA]</scope>
    <source>
        <strain evidence="10">UWOS</strain>
    </source>
</reference>
<dbReference type="PANTHER" id="PTHR30026:SF23">
    <property type="entry name" value="TO APRF-PUTATIVE OUTER MEMBRANE EFFLUX PROTEIN OR SECRETED ALKALINE PHOSPHATASE-RELATED"/>
    <property type="match status" value="1"/>
</dbReference>
<evidence type="ECO:0000256" key="6">
    <source>
        <dbReference type="ARBA" id="ARBA00023136"/>
    </source>
</evidence>
<evidence type="ECO:0000256" key="8">
    <source>
        <dbReference type="SAM" id="SignalP"/>
    </source>
</evidence>
<keyword evidence="3" id="KW-0813">Transport</keyword>
<keyword evidence="7" id="KW-0998">Cell outer membrane</keyword>
<keyword evidence="6" id="KW-0472">Membrane</keyword>
<feature type="chain" id="PRO_5012093426" evidence="8">
    <location>
        <begin position="20"/>
        <end position="498"/>
    </location>
</feature>
<comment type="similarity">
    <text evidence="2">Belongs to the outer membrane factor (OMF) (TC 1.B.17) family.</text>
</comment>
<keyword evidence="8" id="KW-0732">Signal</keyword>
<protein>
    <submittedName>
        <fullName evidence="9">Outer membrane protein TolC</fullName>
    </submittedName>
</protein>
<dbReference type="InterPro" id="IPR051906">
    <property type="entry name" value="TolC-like"/>
</dbReference>
<evidence type="ECO:0000256" key="4">
    <source>
        <dbReference type="ARBA" id="ARBA00022452"/>
    </source>
</evidence>
<evidence type="ECO:0000256" key="1">
    <source>
        <dbReference type="ARBA" id="ARBA00004442"/>
    </source>
</evidence>